<evidence type="ECO:0000313" key="5">
    <source>
        <dbReference type="Proteomes" id="UP000250796"/>
    </source>
</evidence>
<organism evidence="4 5">
    <name type="scientific">Mesotoga infera</name>
    <dbReference type="NCBI Taxonomy" id="1236046"/>
    <lineage>
        <taxon>Bacteria</taxon>
        <taxon>Thermotogati</taxon>
        <taxon>Thermotogota</taxon>
        <taxon>Thermotogae</taxon>
        <taxon>Kosmotogales</taxon>
        <taxon>Kosmotogaceae</taxon>
        <taxon>Mesotoga</taxon>
    </lineage>
</organism>
<feature type="domain" description="Bacterial sugar transferase" evidence="3">
    <location>
        <begin position="125"/>
        <end position="295"/>
    </location>
</feature>
<dbReference type="InterPro" id="IPR003362">
    <property type="entry name" value="Bact_transf"/>
</dbReference>
<reference evidence="4 5" key="1">
    <citation type="submission" date="2017-01" db="EMBL/GenBank/DDBJ databases">
        <authorList>
            <person name="Erauso G."/>
        </authorList>
    </citation>
    <scope>NUCLEOTIDE SEQUENCE [LARGE SCALE GENOMIC DNA]</scope>
    <source>
        <strain evidence="4">MESINF1</strain>
    </source>
</reference>
<accession>A0A7Z7PPZ8</accession>
<dbReference type="EMBL" id="LS974202">
    <property type="protein sequence ID" value="SSC13628.1"/>
    <property type="molecule type" value="Genomic_DNA"/>
</dbReference>
<evidence type="ECO:0000256" key="2">
    <source>
        <dbReference type="SAM" id="Phobius"/>
    </source>
</evidence>
<evidence type="ECO:0000313" key="4">
    <source>
        <dbReference type="EMBL" id="SSC13628.1"/>
    </source>
</evidence>
<dbReference type="Pfam" id="PF02397">
    <property type="entry name" value="Bac_transf"/>
    <property type="match status" value="1"/>
</dbReference>
<dbReference type="PANTHER" id="PTHR30576:SF0">
    <property type="entry name" value="UNDECAPRENYL-PHOSPHATE N-ACETYLGALACTOSAMINYL 1-PHOSPHATE TRANSFERASE-RELATED"/>
    <property type="match status" value="1"/>
</dbReference>
<keyword evidence="2" id="KW-0472">Membrane</keyword>
<feature type="transmembrane region" description="Helical" evidence="2">
    <location>
        <begin position="127"/>
        <end position="153"/>
    </location>
</feature>
<dbReference type="PANTHER" id="PTHR30576">
    <property type="entry name" value="COLANIC BIOSYNTHESIS UDP-GLUCOSE LIPID CARRIER TRANSFERASE"/>
    <property type="match status" value="1"/>
</dbReference>
<dbReference type="Proteomes" id="UP000250796">
    <property type="component" value="Chromosome MESINF"/>
</dbReference>
<keyword evidence="4" id="KW-0808">Transferase</keyword>
<keyword evidence="2" id="KW-0812">Transmembrane</keyword>
<dbReference type="KEGG" id="minf:MESINF_2188"/>
<comment type="similarity">
    <text evidence="1">Belongs to the bacterial sugar transferase family.</text>
</comment>
<evidence type="ECO:0000259" key="3">
    <source>
        <dbReference type="Pfam" id="PF02397"/>
    </source>
</evidence>
<sequence>MNLYYVVDLFCALAFFWLGPLDFFTGLGLSLLISFSMRGYEGIVLSNKKRQKASTLGSAALVCFFLLVILLIRRSSILSVMPATVTIFFRHAILFRLGHFNFDESQLIDIEGLSLEEIRTYDRLKRLLDVLVGSLFFIIFSPLLILIGLISLITGGRQVFISQDRVGKNGLLFKMYKFRTYGTRDGRNEITILGRVLRPLRLDELPQIVNIIKGDMSLVGPRPELPSFHRLGIDNIPDYSLRLLVRPGLTGWAQINYKYTVTVEEYRIKTAYDLYYVARRSFCLDLKCLLKTPYALAVTVFERENDQ</sequence>
<dbReference type="GO" id="GO:0016780">
    <property type="term" value="F:phosphotransferase activity, for other substituted phosphate groups"/>
    <property type="evidence" value="ECO:0007669"/>
    <property type="project" value="TreeGrafter"/>
</dbReference>
<keyword evidence="5" id="KW-1185">Reference proteome</keyword>
<dbReference type="AlphaFoldDB" id="A0A7Z7PPZ8"/>
<name>A0A7Z7PPZ8_9BACT</name>
<feature type="transmembrane region" description="Helical" evidence="2">
    <location>
        <begin position="78"/>
        <end position="97"/>
    </location>
</feature>
<proteinExistence type="inferred from homology"/>
<keyword evidence="2" id="KW-1133">Transmembrane helix</keyword>
<feature type="transmembrane region" description="Helical" evidence="2">
    <location>
        <begin position="12"/>
        <end position="33"/>
    </location>
</feature>
<feature type="transmembrane region" description="Helical" evidence="2">
    <location>
        <begin position="53"/>
        <end position="72"/>
    </location>
</feature>
<evidence type="ECO:0000256" key="1">
    <source>
        <dbReference type="ARBA" id="ARBA00006464"/>
    </source>
</evidence>
<gene>
    <name evidence="4" type="ORF">MESINF_2188</name>
</gene>
<protein>
    <submittedName>
        <fullName evidence="4">Glycosyl transferase possibly involved in lipopolysaccharide synthesis</fullName>
    </submittedName>
</protein>